<dbReference type="InterPro" id="IPR025187">
    <property type="entry name" value="DUF4112"/>
</dbReference>
<feature type="transmembrane region" description="Helical" evidence="1">
    <location>
        <begin position="142"/>
        <end position="167"/>
    </location>
</feature>
<dbReference type="OrthoDB" id="513552at2"/>
<gene>
    <name evidence="2" type="ORF">ESZ00_16630</name>
</gene>
<evidence type="ECO:0000256" key="1">
    <source>
        <dbReference type="SAM" id="Phobius"/>
    </source>
</evidence>
<protein>
    <submittedName>
        <fullName evidence="2">DUF4112 domain-containing protein</fullName>
    </submittedName>
</protein>
<name>A0A4Q1S9N4_9BACT</name>
<evidence type="ECO:0000313" key="2">
    <source>
        <dbReference type="EMBL" id="RXS93687.1"/>
    </source>
</evidence>
<feature type="transmembrane region" description="Helical" evidence="1">
    <location>
        <begin position="57"/>
        <end position="82"/>
    </location>
</feature>
<comment type="caution">
    <text evidence="2">The sequence shown here is derived from an EMBL/GenBank/DDBJ whole genome shotgun (WGS) entry which is preliminary data.</text>
</comment>
<reference evidence="2 3" key="1">
    <citation type="journal article" date="2016" name="Int. J. Syst. Evol. Microbiol.">
        <title>Acidipila dinghuensis sp. nov., an acidobacterium isolated from forest soil.</title>
        <authorList>
            <person name="Jiang Y.W."/>
            <person name="Wang J."/>
            <person name="Chen M.H."/>
            <person name="Lv Y.Y."/>
            <person name="Qiu L.H."/>
        </authorList>
    </citation>
    <scope>NUCLEOTIDE SEQUENCE [LARGE SCALE GENOMIC DNA]</scope>
    <source>
        <strain evidence="2 3">DHOF10</strain>
    </source>
</reference>
<proteinExistence type="predicted"/>
<dbReference type="Proteomes" id="UP000290253">
    <property type="component" value="Unassembled WGS sequence"/>
</dbReference>
<keyword evidence="3" id="KW-1185">Reference proteome</keyword>
<accession>A0A4Q1S9N4</accession>
<sequence>MAKTPAVASPEILPPLRNRTRLGRRLFDDENLDLLAHVLDDWFRIPGTSIRFGIDGIIGLVPGLGDILAGLASCVIVVAAWFRGVPYVTLTRMVVNLAIDVLIGSIPLLGDAFDIAWKANRRNYALLSRHLAEPHRHTWKDAVFLGMILLVLAAIFALPGLVLWWIVARLLHGY</sequence>
<dbReference type="Pfam" id="PF13430">
    <property type="entry name" value="DUF4112"/>
    <property type="match status" value="1"/>
</dbReference>
<dbReference type="PANTHER" id="PTHR35519:SF2">
    <property type="entry name" value="PH DOMAIN PROTEIN"/>
    <property type="match status" value="1"/>
</dbReference>
<keyword evidence="1" id="KW-0472">Membrane</keyword>
<keyword evidence="1" id="KW-0812">Transmembrane</keyword>
<feature type="transmembrane region" description="Helical" evidence="1">
    <location>
        <begin position="94"/>
        <end position="113"/>
    </location>
</feature>
<evidence type="ECO:0000313" key="3">
    <source>
        <dbReference type="Proteomes" id="UP000290253"/>
    </source>
</evidence>
<dbReference type="RefSeq" id="WP_129209456.1">
    <property type="nucleotide sequence ID" value="NZ_BMGU01000002.1"/>
</dbReference>
<dbReference type="AlphaFoldDB" id="A0A4Q1S9N4"/>
<keyword evidence="1" id="KW-1133">Transmembrane helix</keyword>
<dbReference type="PANTHER" id="PTHR35519">
    <property type="entry name" value="MEMBRANE PROTEINS"/>
    <property type="match status" value="1"/>
</dbReference>
<dbReference type="EMBL" id="SDMK01000004">
    <property type="protein sequence ID" value="RXS93687.1"/>
    <property type="molecule type" value="Genomic_DNA"/>
</dbReference>
<organism evidence="2 3">
    <name type="scientific">Silvibacterium dinghuense</name>
    <dbReference type="NCBI Taxonomy" id="1560006"/>
    <lineage>
        <taxon>Bacteria</taxon>
        <taxon>Pseudomonadati</taxon>
        <taxon>Acidobacteriota</taxon>
        <taxon>Terriglobia</taxon>
        <taxon>Terriglobales</taxon>
        <taxon>Acidobacteriaceae</taxon>
        <taxon>Silvibacterium</taxon>
    </lineage>
</organism>